<dbReference type="InterPro" id="IPR050659">
    <property type="entry name" value="Peptidase_M24B"/>
</dbReference>
<dbReference type="InterPro" id="IPR036005">
    <property type="entry name" value="Creatinase/aminopeptidase-like"/>
</dbReference>
<dbReference type="Pfam" id="PF01321">
    <property type="entry name" value="Creatinase_N"/>
    <property type="match status" value="1"/>
</dbReference>
<dbReference type="EMBL" id="BNBI01000008">
    <property type="protein sequence ID" value="GHF10916.1"/>
    <property type="molecule type" value="Genomic_DNA"/>
</dbReference>
<dbReference type="InterPro" id="IPR029149">
    <property type="entry name" value="Creatin/AminoP/Spt16_N"/>
</dbReference>
<feature type="domain" description="Peptidase M24" evidence="1">
    <location>
        <begin position="157"/>
        <end position="358"/>
    </location>
</feature>
<evidence type="ECO:0000313" key="4">
    <source>
        <dbReference type="Proteomes" id="UP000630718"/>
    </source>
</evidence>
<protein>
    <submittedName>
        <fullName evidence="3">Dipeptidase</fullName>
    </submittedName>
</protein>
<dbReference type="SUPFAM" id="SSF55920">
    <property type="entry name" value="Creatinase/aminopeptidase"/>
    <property type="match status" value="1"/>
</dbReference>
<evidence type="ECO:0000313" key="3">
    <source>
        <dbReference type="EMBL" id="GHF10916.1"/>
    </source>
</evidence>
<accession>A0A919AJG8</accession>
<dbReference type="InterPro" id="IPR000994">
    <property type="entry name" value="Pept_M24"/>
</dbReference>
<name>A0A919AJG8_9ACTN</name>
<dbReference type="PANTHER" id="PTHR46112">
    <property type="entry name" value="AMINOPEPTIDASE"/>
    <property type="match status" value="1"/>
</dbReference>
<organism evidence="3 4">
    <name type="scientific">Streptomyces fumanus</name>
    <dbReference type="NCBI Taxonomy" id="67302"/>
    <lineage>
        <taxon>Bacteria</taxon>
        <taxon>Bacillati</taxon>
        <taxon>Actinomycetota</taxon>
        <taxon>Actinomycetes</taxon>
        <taxon>Kitasatosporales</taxon>
        <taxon>Streptomycetaceae</taxon>
        <taxon>Streptomyces</taxon>
    </lineage>
</organism>
<evidence type="ECO:0000259" key="2">
    <source>
        <dbReference type="Pfam" id="PF01321"/>
    </source>
</evidence>
<comment type="caution">
    <text evidence="3">The sequence shown here is derived from an EMBL/GenBank/DDBJ whole genome shotgun (WGS) entry which is preliminary data.</text>
</comment>
<dbReference type="AlphaFoldDB" id="A0A919AJG8"/>
<dbReference type="Gene3D" id="3.40.350.10">
    <property type="entry name" value="Creatinase/prolidase N-terminal domain"/>
    <property type="match status" value="1"/>
</dbReference>
<sequence length="375" mass="39377">MTGGTPAPFTADDYRARMERAVRAAADAGLAGLLVAPGPDLVWLTGYAPTAVTERLTLLVLTPGQDPALVVPALEAPDAARAPGAPALTLRDWTDGKDPYAVAAALLDGSGRFGISDNAWAMHLLGLQRALPGTCYASLTDALPMLRAVKDPAELELLAAAGAAADAAFEDLRALPFRGRRESEVAADLDGLLRAHGHSVVDFTIVASGPNGADPHHEAGDRVIEDGDMVVLDFGGLLGGYGSDTSRTVHVGEPTAEERRVHDVVRAAQEAGFRAVRPGAACQDVDRAARAVIEEAGYGAYFIHRTGHGIGVTTHEPPYMIEGEERPLVPGMCFSVEPGIYLPGRFGVRIEDIVTVTEDGGGRLNDTVRELVVVD</sequence>
<evidence type="ECO:0000259" key="1">
    <source>
        <dbReference type="Pfam" id="PF00557"/>
    </source>
</evidence>
<dbReference type="Pfam" id="PF00557">
    <property type="entry name" value="Peptidase_M24"/>
    <property type="match status" value="1"/>
</dbReference>
<proteinExistence type="predicted"/>
<dbReference type="InterPro" id="IPR000587">
    <property type="entry name" value="Creatinase_N"/>
</dbReference>
<dbReference type="Gene3D" id="3.90.230.10">
    <property type="entry name" value="Creatinase/methionine aminopeptidase superfamily"/>
    <property type="match status" value="1"/>
</dbReference>
<gene>
    <name evidence="3" type="ORF">GCM10018772_39920</name>
</gene>
<dbReference type="Proteomes" id="UP000630718">
    <property type="component" value="Unassembled WGS sequence"/>
</dbReference>
<dbReference type="SUPFAM" id="SSF53092">
    <property type="entry name" value="Creatinase/prolidase N-terminal domain"/>
    <property type="match status" value="1"/>
</dbReference>
<feature type="domain" description="Creatinase N-terminal" evidence="2">
    <location>
        <begin position="17"/>
        <end position="149"/>
    </location>
</feature>
<reference evidence="3" key="1">
    <citation type="journal article" date="2014" name="Int. J. Syst. Evol. Microbiol.">
        <title>Complete genome sequence of Corynebacterium casei LMG S-19264T (=DSM 44701T), isolated from a smear-ripened cheese.</title>
        <authorList>
            <consortium name="US DOE Joint Genome Institute (JGI-PGF)"/>
            <person name="Walter F."/>
            <person name="Albersmeier A."/>
            <person name="Kalinowski J."/>
            <person name="Ruckert C."/>
        </authorList>
    </citation>
    <scope>NUCLEOTIDE SEQUENCE</scope>
    <source>
        <strain evidence="3">JCM 4477</strain>
    </source>
</reference>
<dbReference type="RefSeq" id="WP_190205700.1">
    <property type="nucleotide sequence ID" value="NZ_BNBI01000008.1"/>
</dbReference>
<dbReference type="CDD" id="cd01092">
    <property type="entry name" value="APP-like"/>
    <property type="match status" value="1"/>
</dbReference>
<dbReference type="PANTHER" id="PTHR46112:SF3">
    <property type="entry name" value="AMINOPEPTIDASE YPDF"/>
    <property type="match status" value="1"/>
</dbReference>
<keyword evidence="4" id="KW-1185">Reference proteome</keyword>
<reference evidence="3" key="2">
    <citation type="submission" date="2020-09" db="EMBL/GenBank/DDBJ databases">
        <authorList>
            <person name="Sun Q."/>
            <person name="Ohkuma M."/>
        </authorList>
    </citation>
    <scope>NUCLEOTIDE SEQUENCE</scope>
    <source>
        <strain evidence="3">JCM 4477</strain>
    </source>
</reference>